<feature type="region of interest" description="Disordered" evidence="1">
    <location>
        <begin position="66"/>
        <end position="102"/>
    </location>
</feature>
<keyword evidence="3" id="KW-1185">Reference proteome</keyword>
<dbReference type="HOGENOM" id="CLU_2281769_0_0_1"/>
<evidence type="ECO:0000256" key="1">
    <source>
        <dbReference type="SAM" id="MobiDB-lite"/>
    </source>
</evidence>
<protein>
    <submittedName>
        <fullName evidence="2">Uncharacterized protein</fullName>
    </submittedName>
</protein>
<sequence length="102" mass="12046">MKLFILQLYLLLLCNIINYYQIVFFNKIYCRTHIANTISFITDILTCTILTKLLSTIKPSLRKYEKKTSQNEKEMRKQALTNQAKRNPRFQAPCLTQPSSRI</sequence>
<name>J3LAV8_ORYBR</name>
<feature type="compositionally biased region" description="Basic and acidic residues" evidence="1">
    <location>
        <begin position="66"/>
        <end position="77"/>
    </location>
</feature>
<dbReference type="AlphaFoldDB" id="J3LAV8"/>
<evidence type="ECO:0000313" key="2">
    <source>
        <dbReference type="EnsemblPlants" id="OB02G17750.1"/>
    </source>
</evidence>
<reference evidence="2" key="1">
    <citation type="submission" date="2013-04" db="UniProtKB">
        <authorList>
            <consortium name="EnsemblPlants"/>
        </authorList>
    </citation>
    <scope>IDENTIFICATION</scope>
</reference>
<proteinExistence type="predicted"/>
<dbReference type="Proteomes" id="UP000006038">
    <property type="component" value="Unassembled WGS sequence"/>
</dbReference>
<organism evidence="2">
    <name type="scientific">Oryza brachyantha</name>
    <name type="common">malo sina</name>
    <dbReference type="NCBI Taxonomy" id="4533"/>
    <lineage>
        <taxon>Eukaryota</taxon>
        <taxon>Viridiplantae</taxon>
        <taxon>Streptophyta</taxon>
        <taxon>Embryophyta</taxon>
        <taxon>Tracheophyta</taxon>
        <taxon>Spermatophyta</taxon>
        <taxon>Magnoliopsida</taxon>
        <taxon>Liliopsida</taxon>
        <taxon>Poales</taxon>
        <taxon>Poaceae</taxon>
        <taxon>BOP clade</taxon>
        <taxon>Oryzoideae</taxon>
        <taxon>Oryzeae</taxon>
        <taxon>Oryzinae</taxon>
        <taxon>Oryza</taxon>
    </lineage>
</organism>
<evidence type="ECO:0000313" key="3">
    <source>
        <dbReference type="Proteomes" id="UP000006038"/>
    </source>
</evidence>
<dbReference type="Gramene" id="OB02G17750.1">
    <property type="protein sequence ID" value="OB02G17750.1"/>
    <property type="gene ID" value="OB02G17750"/>
</dbReference>
<dbReference type="EnsemblPlants" id="OB02G17750.1">
    <property type="protein sequence ID" value="OB02G17750.1"/>
    <property type="gene ID" value="OB02G17750"/>
</dbReference>
<accession>J3LAV8</accession>